<evidence type="ECO:0000313" key="8">
    <source>
        <dbReference type="EMBL" id="KIJ60861.1"/>
    </source>
</evidence>
<gene>
    <name evidence="8" type="ORF">HYDPIDRAFT_31908</name>
</gene>
<dbReference type="PANTHER" id="PTHR23502">
    <property type="entry name" value="MAJOR FACILITATOR SUPERFAMILY"/>
    <property type="match status" value="1"/>
</dbReference>
<evidence type="ECO:0000256" key="2">
    <source>
        <dbReference type="ARBA" id="ARBA00022692"/>
    </source>
</evidence>
<dbReference type="EMBL" id="KN839868">
    <property type="protein sequence ID" value="KIJ60861.1"/>
    <property type="molecule type" value="Genomic_DNA"/>
</dbReference>
<evidence type="ECO:0000256" key="3">
    <source>
        <dbReference type="ARBA" id="ARBA00022989"/>
    </source>
</evidence>
<feature type="transmembrane region" description="Helical" evidence="6">
    <location>
        <begin position="486"/>
        <end position="508"/>
    </location>
</feature>
<evidence type="ECO:0000256" key="4">
    <source>
        <dbReference type="ARBA" id="ARBA00023136"/>
    </source>
</evidence>
<protein>
    <recommendedName>
        <fullName evidence="7">Major facilitator superfamily (MFS) profile domain-containing protein</fullName>
    </recommendedName>
</protein>
<accession>A0A0C9WB26</accession>
<feature type="transmembrane region" description="Helical" evidence="6">
    <location>
        <begin position="315"/>
        <end position="334"/>
    </location>
</feature>
<dbReference type="GO" id="GO:0005886">
    <property type="term" value="C:plasma membrane"/>
    <property type="evidence" value="ECO:0007669"/>
    <property type="project" value="TreeGrafter"/>
</dbReference>
<evidence type="ECO:0000256" key="5">
    <source>
        <dbReference type="SAM" id="MobiDB-lite"/>
    </source>
</evidence>
<dbReference type="SUPFAM" id="SSF103473">
    <property type="entry name" value="MFS general substrate transporter"/>
    <property type="match status" value="1"/>
</dbReference>
<feature type="domain" description="Major facilitator superfamily (MFS) profile" evidence="7">
    <location>
        <begin position="82"/>
        <end position="515"/>
    </location>
</feature>
<dbReference type="OrthoDB" id="9986881at2759"/>
<feature type="transmembrane region" description="Helical" evidence="6">
    <location>
        <begin position="177"/>
        <end position="198"/>
    </location>
</feature>
<feature type="transmembrane region" description="Helical" evidence="6">
    <location>
        <begin position="354"/>
        <end position="373"/>
    </location>
</feature>
<keyword evidence="4 6" id="KW-0472">Membrane</keyword>
<evidence type="ECO:0000256" key="6">
    <source>
        <dbReference type="SAM" id="Phobius"/>
    </source>
</evidence>
<dbReference type="Gene3D" id="1.20.1250.20">
    <property type="entry name" value="MFS general substrate transporter like domains"/>
    <property type="match status" value="1"/>
</dbReference>
<evidence type="ECO:0000256" key="1">
    <source>
        <dbReference type="ARBA" id="ARBA00004141"/>
    </source>
</evidence>
<dbReference type="GO" id="GO:0022857">
    <property type="term" value="F:transmembrane transporter activity"/>
    <property type="evidence" value="ECO:0007669"/>
    <property type="project" value="InterPro"/>
</dbReference>
<dbReference type="Pfam" id="PF07690">
    <property type="entry name" value="MFS_1"/>
    <property type="match status" value="1"/>
</dbReference>
<feature type="transmembrane region" description="Helical" evidence="6">
    <location>
        <begin position="237"/>
        <end position="266"/>
    </location>
</feature>
<keyword evidence="9" id="KW-1185">Reference proteome</keyword>
<dbReference type="HOGENOM" id="CLU_008455_11_4_1"/>
<feature type="compositionally biased region" description="Low complexity" evidence="5">
    <location>
        <begin position="1"/>
        <end position="15"/>
    </location>
</feature>
<dbReference type="InterPro" id="IPR036259">
    <property type="entry name" value="MFS_trans_sf"/>
</dbReference>
<feature type="transmembrane region" description="Helical" evidence="6">
    <location>
        <begin position="80"/>
        <end position="99"/>
    </location>
</feature>
<keyword evidence="3 6" id="KW-1133">Transmembrane helix</keyword>
<comment type="subcellular location">
    <subcellularLocation>
        <location evidence="1">Membrane</location>
        <topology evidence="1">Multi-pass membrane protein</topology>
    </subcellularLocation>
</comment>
<dbReference type="AlphaFoldDB" id="A0A0C9WB26"/>
<organism evidence="8 9">
    <name type="scientific">Hydnomerulius pinastri MD-312</name>
    <dbReference type="NCBI Taxonomy" id="994086"/>
    <lineage>
        <taxon>Eukaryota</taxon>
        <taxon>Fungi</taxon>
        <taxon>Dikarya</taxon>
        <taxon>Basidiomycota</taxon>
        <taxon>Agaricomycotina</taxon>
        <taxon>Agaricomycetes</taxon>
        <taxon>Agaricomycetidae</taxon>
        <taxon>Boletales</taxon>
        <taxon>Boletales incertae sedis</taxon>
        <taxon>Leucogyrophana</taxon>
    </lineage>
</organism>
<dbReference type="PROSITE" id="PS50850">
    <property type="entry name" value="MFS"/>
    <property type="match status" value="1"/>
</dbReference>
<dbReference type="PANTHER" id="PTHR23502:SF74">
    <property type="entry name" value="MAJOR FACILITATOR SUPERFAMILY (MFS) PROFILE DOMAIN-CONTAINING PROTEIN"/>
    <property type="match status" value="1"/>
</dbReference>
<reference evidence="8 9" key="1">
    <citation type="submission" date="2014-04" db="EMBL/GenBank/DDBJ databases">
        <title>Evolutionary Origins and Diversification of the Mycorrhizal Mutualists.</title>
        <authorList>
            <consortium name="DOE Joint Genome Institute"/>
            <consortium name="Mycorrhizal Genomics Consortium"/>
            <person name="Kohler A."/>
            <person name="Kuo A."/>
            <person name="Nagy L.G."/>
            <person name="Floudas D."/>
            <person name="Copeland A."/>
            <person name="Barry K.W."/>
            <person name="Cichocki N."/>
            <person name="Veneault-Fourrey C."/>
            <person name="LaButti K."/>
            <person name="Lindquist E.A."/>
            <person name="Lipzen A."/>
            <person name="Lundell T."/>
            <person name="Morin E."/>
            <person name="Murat C."/>
            <person name="Riley R."/>
            <person name="Ohm R."/>
            <person name="Sun H."/>
            <person name="Tunlid A."/>
            <person name="Henrissat B."/>
            <person name="Grigoriev I.V."/>
            <person name="Hibbett D.S."/>
            <person name="Martin F."/>
        </authorList>
    </citation>
    <scope>NUCLEOTIDE SEQUENCE [LARGE SCALE GENOMIC DNA]</scope>
    <source>
        <strain evidence="8 9">MD-312</strain>
    </source>
</reference>
<feature type="transmembrane region" description="Helical" evidence="6">
    <location>
        <begin position="210"/>
        <end position="231"/>
    </location>
</feature>
<proteinExistence type="predicted"/>
<feature type="transmembrane region" description="Helical" evidence="6">
    <location>
        <begin position="394"/>
        <end position="413"/>
    </location>
</feature>
<evidence type="ECO:0000313" key="9">
    <source>
        <dbReference type="Proteomes" id="UP000053820"/>
    </source>
</evidence>
<evidence type="ECO:0000259" key="7">
    <source>
        <dbReference type="PROSITE" id="PS50850"/>
    </source>
</evidence>
<feature type="transmembrane region" description="Helical" evidence="6">
    <location>
        <begin position="119"/>
        <end position="136"/>
    </location>
</feature>
<dbReference type="Proteomes" id="UP000053820">
    <property type="component" value="Unassembled WGS sequence"/>
</dbReference>
<dbReference type="InterPro" id="IPR020846">
    <property type="entry name" value="MFS_dom"/>
</dbReference>
<dbReference type="InterPro" id="IPR011701">
    <property type="entry name" value="MFS"/>
</dbReference>
<feature type="region of interest" description="Disordered" evidence="5">
    <location>
        <begin position="1"/>
        <end position="73"/>
    </location>
</feature>
<sequence>MEKTPTSATTTSTALDLDDESGKVVLGLPEPPAEQHSDSDAKSPASSVKVEVSEDQSALVTWDGPDDPNSPQNWSQARKITVLMIGSILSFNVTFASTAPSPGGSLCAQEFGTSPETGYLVTTMVLAGYVFGPLFWGPGSEVFGRRPIFLVTTSAYTLLHLGQALANNMVTLSVTRFLSGVFAVAPLTNCGGLIADMWGPAHRGPATSLLMAWTFLGTSTGPIVGGFVIQGGLGWRWMFWILMIFAVLCTVMVIVGLPETFTPILLQKKARALRRADPAANKNLYAPHEKADWSAKGVLDRTVFRAFHMLAMEPILVLVTIYMTLLYSILYALFEAFPVIFIKTRGFTVAQNGLMFIGVCFGMVIGSAITAYLNWNYSDLVAKWKGFPPPENRLYGAMIAGPCFVLGIFWLGWTGQYASVPWYVPALSLIPLGASVSLLFISFFTYIIDTYLMFSASALAGHTIIRSGVSAAFPMFIVQMFTKMGSGWGCTLLGLFGLILAPSPFLFYKYGTYIRSKSKFAPCMDLRIAEELKAEEEKKSEA</sequence>
<feature type="transmembrane region" description="Helical" evidence="6">
    <location>
        <begin position="425"/>
        <end position="447"/>
    </location>
</feature>
<dbReference type="FunFam" id="1.20.1250.20:FF:000082">
    <property type="entry name" value="MFS multidrug transporter, putative"/>
    <property type="match status" value="1"/>
</dbReference>
<dbReference type="CDD" id="cd17323">
    <property type="entry name" value="MFS_Tpo1_MDR_like"/>
    <property type="match status" value="1"/>
</dbReference>
<name>A0A0C9WB26_9AGAM</name>
<keyword evidence="2 6" id="KW-0812">Transmembrane</keyword>